<evidence type="ECO:0000256" key="6">
    <source>
        <dbReference type="ARBA" id="ARBA00022692"/>
    </source>
</evidence>
<dbReference type="PROSITE" id="PS50885">
    <property type="entry name" value="HAMP"/>
    <property type="match status" value="1"/>
</dbReference>
<dbReference type="InterPro" id="IPR003594">
    <property type="entry name" value="HATPase_dom"/>
</dbReference>
<protein>
    <recommendedName>
        <fullName evidence="3">histidine kinase</fullName>
        <ecNumber evidence="3">2.7.13.3</ecNumber>
    </recommendedName>
</protein>
<keyword evidence="5" id="KW-0808">Transferase</keyword>
<dbReference type="InterPro" id="IPR003661">
    <property type="entry name" value="HisK_dim/P_dom"/>
</dbReference>
<evidence type="ECO:0000256" key="3">
    <source>
        <dbReference type="ARBA" id="ARBA00012438"/>
    </source>
</evidence>
<dbReference type="SMART" id="SM00387">
    <property type="entry name" value="HATPase_c"/>
    <property type="match status" value="1"/>
</dbReference>
<dbReference type="PROSITE" id="PS50109">
    <property type="entry name" value="HIS_KIN"/>
    <property type="match status" value="1"/>
</dbReference>
<dbReference type="EC" id="2.7.13.3" evidence="3"/>
<dbReference type="SUPFAM" id="SSF55874">
    <property type="entry name" value="ATPase domain of HSP90 chaperone/DNA topoisomerase II/histidine kinase"/>
    <property type="match status" value="1"/>
</dbReference>
<evidence type="ECO:0000259" key="14">
    <source>
        <dbReference type="PROSITE" id="PS50885"/>
    </source>
</evidence>
<dbReference type="InterPro" id="IPR004358">
    <property type="entry name" value="Sig_transdc_His_kin-like_C"/>
</dbReference>
<dbReference type="RefSeq" id="WP_188703237.1">
    <property type="nucleotide sequence ID" value="NZ_BMLX01000001.1"/>
</dbReference>
<evidence type="ECO:0000256" key="12">
    <source>
        <dbReference type="ARBA" id="ARBA00023136"/>
    </source>
</evidence>
<comment type="subcellular location">
    <subcellularLocation>
        <location evidence="2">Membrane</location>
        <topology evidence="2">Multi-pass membrane protein</topology>
    </subcellularLocation>
</comment>
<evidence type="ECO:0000256" key="8">
    <source>
        <dbReference type="ARBA" id="ARBA00022777"/>
    </source>
</evidence>
<comment type="caution">
    <text evidence="15">The sequence shown here is derived from an EMBL/GenBank/DDBJ whole genome shotgun (WGS) entry which is preliminary data.</text>
</comment>
<keyword evidence="10" id="KW-1133">Transmembrane helix</keyword>
<dbReference type="Proteomes" id="UP000637267">
    <property type="component" value="Unassembled WGS sequence"/>
</dbReference>
<dbReference type="InterPro" id="IPR005467">
    <property type="entry name" value="His_kinase_dom"/>
</dbReference>
<gene>
    <name evidence="15" type="ORF">GCM10010970_11570</name>
</gene>
<evidence type="ECO:0000256" key="11">
    <source>
        <dbReference type="ARBA" id="ARBA00023012"/>
    </source>
</evidence>
<dbReference type="InterPro" id="IPR036097">
    <property type="entry name" value="HisK_dim/P_sf"/>
</dbReference>
<evidence type="ECO:0000256" key="5">
    <source>
        <dbReference type="ARBA" id="ARBA00022679"/>
    </source>
</evidence>
<dbReference type="InterPro" id="IPR036890">
    <property type="entry name" value="HATPase_C_sf"/>
</dbReference>
<evidence type="ECO:0000256" key="10">
    <source>
        <dbReference type="ARBA" id="ARBA00022989"/>
    </source>
</evidence>
<comment type="catalytic activity">
    <reaction evidence="1">
        <text>ATP + protein L-histidine = ADP + protein N-phospho-L-histidine.</text>
        <dbReference type="EC" id="2.7.13.3"/>
    </reaction>
</comment>
<dbReference type="PRINTS" id="PR00344">
    <property type="entry name" value="BCTRLSENSOR"/>
</dbReference>
<evidence type="ECO:0000313" key="16">
    <source>
        <dbReference type="Proteomes" id="UP000637267"/>
    </source>
</evidence>
<sequence>MISIRRQLVASLLAVLCGAIALGAGITFYRSRQEANTLFDYQLRQMALALRDQSFARALPAPTNDRSDFDFVIQVWNERGMRIYMSHPNRVLPDQAQLGFSTVETRDGTWRAFSIPLGEEVIQVAQPMRIRNQLALMAAIRTSMPFLAMLPLLAVIGWLAVGRGLKPLEDLAGMVAARTPATLEPIEDKRVPVEAGVLVNAINSLMARLGRTLDAQRTFTADAAHELRTPLTALQLQLQLLERAGSDEERHAALNSLQSGLNRATHVLQQLLTLARAEPDNHNQNLSDIDLAELAGEVLADHLPLAEANALDIGLEPAAGAAHVVADREAVRTMFANLIGNAIRYTPQGGQVDVSTGLNAEGQPVFRVCDSGPGIPAEEQERVFDRFYRRPGETAAGSGLGLAIVKTLAHKESARVVLGSSPLGGLAVEVIFTPKNQPA</sequence>
<dbReference type="Pfam" id="PF00512">
    <property type="entry name" value="HisKA"/>
    <property type="match status" value="1"/>
</dbReference>
<evidence type="ECO:0000256" key="4">
    <source>
        <dbReference type="ARBA" id="ARBA00022553"/>
    </source>
</evidence>
<keyword evidence="12" id="KW-0472">Membrane</keyword>
<name>A0ABQ2P7C6_9NEIS</name>
<dbReference type="InterPro" id="IPR050428">
    <property type="entry name" value="TCS_sensor_his_kinase"/>
</dbReference>
<dbReference type="PANTHER" id="PTHR45436">
    <property type="entry name" value="SENSOR HISTIDINE KINASE YKOH"/>
    <property type="match status" value="1"/>
</dbReference>
<dbReference type="Gene3D" id="1.10.287.130">
    <property type="match status" value="1"/>
</dbReference>
<dbReference type="Gene3D" id="3.30.565.10">
    <property type="entry name" value="Histidine kinase-like ATPase, C-terminal domain"/>
    <property type="match status" value="1"/>
</dbReference>
<keyword evidence="9" id="KW-0067">ATP-binding</keyword>
<dbReference type="GO" id="GO:0016301">
    <property type="term" value="F:kinase activity"/>
    <property type="evidence" value="ECO:0007669"/>
    <property type="project" value="UniProtKB-KW"/>
</dbReference>
<keyword evidence="7" id="KW-0547">Nucleotide-binding</keyword>
<evidence type="ECO:0000256" key="2">
    <source>
        <dbReference type="ARBA" id="ARBA00004141"/>
    </source>
</evidence>
<evidence type="ECO:0000313" key="15">
    <source>
        <dbReference type="EMBL" id="GGP19630.1"/>
    </source>
</evidence>
<evidence type="ECO:0000256" key="7">
    <source>
        <dbReference type="ARBA" id="ARBA00022741"/>
    </source>
</evidence>
<accession>A0ABQ2P7C6</accession>
<dbReference type="PANTHER" id="PTHR45436:SF14">
    <property type="entry name" value="SENSOR PROTEIN QSEC"/>
    <property type="match status" value="1"/>
</dbReference>
<feature type="domain" description="HAMP" evidence="14">
    <location>
        <begin position="162"/>
        <end position="214"/>
    </location>
</feature>
<evidence type="ECO:0000256" key="9">
    <source>
        <dbReference type="ARBA" id="ARBA00022840"/>
    </source>
</evidence>
<keyword evidence="8 15" id="KW-0418">Kinase</keyword>
<dbReference type="CDD" id="cd00082">
    <property type="entry name" value="HisKA"/>
    <property type="match status" value="1"/>
</dbReference>
<keyword evidence="4" id="KW-0597">Phosphoprotein</keyword>
<reference evidence="16" key="1">
    <citation type="journal article" date="2019" name="Int. J. Syst. Evol. Microbiol.">
        <title>The Global Catalogue of Microorganisms (GCM) 10K type strain sequencing project: providing services to taxonomists for standard genome sequencing and annotation.</title>
        <authorList>
            <consortium name="The Broad Institute Genomics Platform"/>
            <consortium name="The Broad Institute Genome Sequencing Center for Infectious Disease"/>
            <person name="Wu L."/>
            <person name="Ma J."/>
        </authorList>
    </citation>
    <scope>NUCLEOTIDE SEQUENCE [LARGE SCALE GENOMIC DNA]</scope>
    <source>
        <strain evidence="16">CGMCC 1.8859</strain>
    </source>
</reference>
<keyword evidence="6" id="KW-0812">Transmembrane</keyword>
<dbReference type="SUPFAM" id="SSF47384">
    <property type="entry name" value="Homodimeric domain of signal transducing histidine kinase"/>
    <property type="match status" value="1"/>
</dbReference>
<dbReference type="SMART" id="SM00388">
    <property type="entry name" value="HisKA"/>
    <property type="match status" value="1"/>
</dbReference>
<evidence type="ECO:0000259" key="13">
    <source>
        <dbReference type="PROSITE" id="PS50109"/>
    </source>
</evidence>
<evidence type="ECO:0000256" key="1">
    <source>
        <dbReference type="ARBA" id="ARBA00000085"/>
    </source>
</evidence>
<proteinExistence type="predicted"/>
<keyword evidence="11" id="KW-0902">Two-component regulatory system</keyword>
<dbReference type="EMBL" id="BMLX01000001">
    <property type="protein sequence ID" value="GGP19630.1"/>
    <property type="molecule type" value="Genomic_DNA"/>
</dbReference>
<organism evidence="15 16">
    <name type="scientific">Silvimonas iriomotensis</name>
    <dbReference type="NCBI Taxonomy" id="449662"/>
    <lineage>
        <taxon>Bacteria</taxon>
        <taxon>Pseudomonadati</taxon>
        <taxon>Pseudomonadota</taxon>
        <taxon>Betaproteobacteria</taxon>
        <taxon>Neisseriales</taxon>
        <taxon>Chitinibacteraceae</taxon>
        <taxon>Silvimonas</taxon>
    </lineage>
</organism>
<dbReference type="InterPro" id="IPR003660">
    <property type="entry name" value="HAMP_dom"/>
</dbReference>
<keyword evidence="16" id="KW-1185">Reference proteome</keyword>
<feature type="domain" description="Histidine kinase" evidence="13">
    <location>
        <begin position="222"/>
        <end position="436"/>
    </location>
</feature>
<dbReference type="Pfam" id="PF02518">
    <property type="entry name" value="HATPase_c"/>
    <property type="match status" value="1"/>
</dbReference>